<proteinExistence type="inferred from homology"/>
<dbReference type="PANTHER" id="PTHR24320">
    <property type="entry name" value="RETINOL DEHYDROGENASE"/>
    <property type="match status" value="1"/>
</dbReference>
<gene>
    <name evidence="3" type="ORF">SIN8267_02741</name>
</gene>
<dbReference type="PANTHER" id="PTHR24320:SF148">
    <property type="entry name" value="NAD(P)-BINDING ROSSMANN-FOLD SUPERFAMILY PROTEIN"/>
    <property type="match status" value="1"/>
</dbReference>
<keyword evidence="4" id="KW-1185">Reference proteome</keyword>
<keyword evidence="2" id="KW-0560">Oxidoreductase</keyword>
<evidence type="ECO:0000256" key="2">
    <source>
        <dbReference type="ARBA" id="ARBA00023002"/>
    </source>
</evidence>
<evidence type="ECO:0000313" key="4">
    <source>
        <dbReference type="Proteomes" id="UP000838100"/>
    </source>
</evidence>
<reference evidence="3" key="1">
    <citation type="submission" date="2021-12" db="EMBL/GenBank/DDBJ databases">
        <authorList>
            <person name="Rodrigo-Torres L."/>
            <person name="Arahal R. D."/>
            <person name="Lucena T."/>
        </authorList>
    </citation>
    <scope>NUCLEOTIDE SEQUENCE</scope>
    <source>
        <strain evidence="3">CECT 8267</strain>
    </source>
</reference>
<dbReference type="InterPro" id="IPR036291">
    <property type="entry name" value="NAD(P)-bd_dom_sf"/>
</dbReference>
<comment type="caution">
    <text evidence="3">The sequence shown here is derived from an EMBL/GenBank/DDBJ whole genome shotgun (WGS) entry which is preliminary data.</text>
</comment>
<dbReference type="Pfam" id="PF00106">
    <property type="entry name" value="adh_short"/>
    <property type="match status" value="1"/>
</dbReference>
<sequence>MGFNAQSTTDDVLEGIDLTGKTAVVTGASGGLGAEAARALASKNATVVLASRNAAKTTEKAQQLKQLTGNQNIVAVALDLADIDSARAASAAIAGDYPVIDILINNAGLMACPYEQTAQGLESQFGVNHVGHFVFTMGLLEALKRAASARVVALSSGGHKYSGVDLADPNFAETEYNKWQAYGAAKTANALFAVEFNRRYSDFGVTANAVHPGMIITDLGRHLTPEDITFIMAGGKQSGAEKKGGEERAPAAMRKSIPAGAATSVWAATSPSLENIGGLYLEDCQIAEQVEPGVQSHGYYPHAVDRQAARSLWQYTETLVAKL</sequence>
<dbReference type="Proteomes" id="UP000838100">
    <property type="component" value="Unassembled WGS sequence"/>
</dbReference>
<evidence type="ECO:0000313" key="3">
    <source>
        <dbReference type="EMBL" id="CAH0992608.1"/>
    </source>
</evidence>
<dbReference type="Gene3D" id="3.40.50.720">
    <property type="entry name" value="NAD(P)-binding Rossmann-like Domain"/>
    <property type="match status" value="1"/>
</dbReference>
<name>A0ABN8EJI1_9GAMM</name>
<dbReference type="InterPro" id="IPR002347">
    <property type="entry name" value="SDR_fam"/>
</dbReference>
<dbReference type="CDD" id="cd05327">
    <property type="entry name" value="retinol-DH_like_SDR_c_like"/>
    <property type="match status" value="1"/>
</dbReference>
<accession>A0ABN8EJI1</accession>
<dbReference type="RefSeq" id="WP_237445289.1">
    <property type="nucleotide sequence ID" value="NZ_CAKLPX010000003.1"/>
</dbReference>
<protein>
    <submittedName>
        <fullName evidence="3">Uncharacterized protein</fullName>
    </submittedName>
</protein>
<evidence type="ECO:0000256" key="1">
    <source>
        <dbReference type="ARBA" id="ARBA00006484"/>
    </source>
</evidence>
<dbReference type="SUPFAM" id="SSF51735">
    <property type="entry name" value="NAD(P)-binding Rossmann-fold domains"/>
    <property type="match status" value="1"/>
</dbReference>
<dbReference type="PRINTS" id="PR00081">
    <property type="entry name" value="GDHRDH"/>
</dbReference>
<organism evidence="3 4">
    <name type="scientific">Sinobacterium norvegicum</name>
    <dbReference type="NCBI Taxonomy" id="1641715"/>
    <lineage>
        <taxon>Bacteria</taxon>
        <taxon>Pseudomonadati</taxon>
        <taxon>Pseudomonadota</taxon>
        <taxon>Gammaproteobacteria</taxon>
        <taxon>Cellvibrionales</taxon>
        <taxon>Spongiibacteraceae</taxon>
        <taxon>Sinobacterium</taxon>
    </lineage>
</organism>
<dbReference type="EMBL" id="CAKLPX010000003">
    <property type="protein sequence ID" value="CAH0992608.1"/>
    <property type="molecule type" value="Genomic_DNA"/>
</dbReference>
<comment type="similarity">
    <text evidence="1">Belongs to the short-chain dehydrogenases/reductases (SDR) family.</text>
</comment>